<keyword evidence="5 10" id="KW-0133">Cell shape</keyword>
<dbReference type="UniPathway" id="UPA00219"/>
<comment type="catalytic activity">
    <reaction evidence="10">
        <text>di-trans,octa-cis-undecaprenyl diphospho-N-acetyl-alpha-D-muramoyl-L-alanyl-D-glutamyl-meso-2,6-diaminopimeloyl-D-alanyl-D-alanine + UDP-N-acetyl-alpha-D-glucosamine = di-trans,octa-cis-undecaprenyl diphospho-[N-acetyl-alpha-D-glucosaminyl-(1-&gt;4)]-N-acetyl-alpha-D-muramoyl-L-alanyl-D-glutamyl-meso-2,6-diaminopimeloyl-D-alanyl-D-alanine + UDP + H(+)</text>
        <dbReference type="Rhea" id="RHEA:31227"/>
        <dbReference type="ChEBI" id="CHEBI:15378"/>
        <dbReference type="ChEBI" id="CHEBI:57705"/>
        <dbReference type="ChEBI" id="CHEBI:58223"/>
        <dbReference type="ChEBI" id="CHEBI:61387"/>
        <dbReference type="ChEBI" id="CHEBI:61388"/>
        <dbReference type="EC" id="2.4.1.227"/>
    </reaction>
</comment>
<dbReference type="Pfam" id="PF03033">
    <property type="entry name" value="Glyco_transf_28"/>
    <property type="match status" value="1"/>
</dbReference>
<accession>A0A523YJZ4</accession>
<keyword evidence="11" id="KW-0812">Transmembrane</keyword>
<feature type="binding site" evidence="10">
    <location>
        <position position="124"/>
    </location>
    <ligand>
        <name>UDP-N-acetyl-alpha-D-glucosamine</name>
        <dbReference type="ChEBI" id="CHEBI:57705"/>
    </ligand>
</feature>
<dbReference type="Proteomes" id="UP000316925">
    <property type="component" value="Unassembled WGS sequence"/>
</dbReference>
<dbReference type="EC" id="2.4.1.227" evidence="10"/>
<feature type="binding site" evidence="10">
    <location>
        <begin position="10"/>
        <end position="12"/>
    </location>
    <ligand>
        <name>UDP-N-acetyl-alpha-D-glucosamine</name>
        <dbReference type="ChEBI" id="CHEBI:57705"/>
    </ligand>
</feature>
<evidence type="ECO:0000256" key="2">
    <source>
        <dbReference type="ARBA" id="ARBA00022618"/>
    </source>
</evidence>
<comment type="caution">
    <text evidence="10">Lacks conserved residue(s) required for the propagation of feature annotation.</text>
</comment>
<dbReference type="GO" id="GO:0050511">
    <property type="term" value="F:undecaprenyldiphospho-muramoylpentapeptide beta-N-acetylglucosaminyltransferase activity"/>
    <property type="evidence" value="ECO:0007669"/>
    <property type="project" value="UniProtKB-UniRule"/>
</dbReference>
<keyword evidence="2 10" id="KW-0132">Cell division</keyword>
<dbReference type="GO" id="GO:0051991">
    <property type="term" value="F:UDP-N-acetyl-D-glucosamine:N-acetylmuramoyl-L-alanyl-D-glutamyl-meso-2,6-diaminopimelyl-D-alanyl-D-alanine-diphosphoundecaprenol 4-beta-N-acetylglucosaminlytransferase activity"/>
    <property type="evidence" value="ECO:0007669"/>
    <property type="project" value="RHEA"/>
</dbReference>
<evidence type="ECO:0000259" key="13">
    <source>
        <dbReference type="Pfam" id="PF04101"/>
    </source>
</evidence>
<dbReference type="HAMAP" id="MF_00033">
    <property type="entry name" value="MurG"/>
    <property type="match status" value="1"/>
</dbReference>
<feature type="domain" description="Glycosyl transferase family 28 C-terminal" evidence="13">
    <location>
        <begin position="191"/>
        <end position="355"/>
    </location>
</feature>
<feature type="transmembrane region" description="Helical" evidence="11">
    <location>
        <begin position="95"/>
        <end position="120"/>
    </location>
</feature>
<dbReference type="GO" id="GO:0051301">
    <property type="term" value="P:cell division"/>
    <property type="evidence" value="ECO:0007669"/>
    <property type="project" value="UniProtKB-KW"/>
</dbReference>
<keyword evidence="6 10" id="KW-0573">Peptidoglycan synthesis</keyword>
<proteinExistence type="inferred from homology"/>
<keyword evidence="4 10" id="KW-0808">Transferase</keyword>
<dbReference type="Gene3D" id="3.40.50.2000">
    <property type="entry name" value="Glycogen Phosphorylase B"/>
    <property type="match status" value="2"/>
</dbReference>
<evidence type="ECO:0000256" key="4">
    <source>
        <dbReference type="ARBA" id="ARBA00022679"/>
    </source>
</evidence>
<keyword evidence="8 10" id="KW-0131">Cell cycle</keyword>
<dbReference type="EMBL" id="SOIJ01000257">
    <property type="protein sequence ID" value="TET91896.1"/>
    <property type="molecule type" value="Genomic_DNA"/>
</dbReference>
<comment type="caution">
    <text evidence="14">The sequence shown here is derived from an EMBL/GenBank/DDBJ whole genome shotgun (WGS) entry which is preliminary data.</text>
</comment>
<evidence type="ECO:0000256" key="3">
    <source>
        <dbReference type="ARBA" id="ARBA00022676"/>
    </source>
</evidence>
<dbReference type="SUPFAM" id="SSF53756">
    <property type="entry name" value="UDP-Glycosyltransferase/glycogen phosphorylase"/>
    <property type="match status" value="1"/>
</dbReference>
<gene>
    <name evidence="10 14" type="primary">murG</name>
    <name evidence="14" type="ORF">E3J33_04515</name>
</gene>
<keyword evidence="3 10" id="KW-0328">Glycosyltransferase</keyword>
<dbReference type="GO" id="GO:0005975">
    <property type="term" value="P:carbohydrate metabolic process"/>
    <property type="evidence" value="ECO:0007669"/>
    <property type="project" value="InterPro"/>
</dbReference>
<dbReference type="PANTHER" id="PTHR21015:SF22">
    <property type="entry name" value="GLYCOSYLTRANSFERASE"/>
    <property type="match status" value="1"/>
</dbReference>
<dbReference type="GO" id="GO:0009252">
    <property type="term" value="P:peptidoglycan biosynthetic process"/>
    <property type="evidence" value="ECO:0007669"/>
    <property type="project" value="UniProtKB-UniRule"/>
</dbReference>
<dbReference type="GO" id="GO:0005886">
    <property type="term" value="C:plasma membrane"/>
    <property type="evidence" value="ECO:0007669"/>
    <property type="project" value="UniProtKB-SubCell"/>
</dbReference>
<comment type="subcellular location">
    <subcellularLocation>
        <location evidence="10">Cell membrane</location>
        <topology evidence="10">Peripheral membrane protein</topology>
        <orientation evidence="10">Cytoplasmic side</orientation>
    </subcellularLocation>
</comment>
<feature type="binding site" evidence="10">
    <location>
        <position position="168"/>
    </location>
    <ligand>
        <name>UDP-N-acetyl-alpha-D-glucosamine</name>
        <dbReference type="ChEBI" id="CHEBI:57705"/>
    </ligand>
</feature>
<feature type="transmembrane region" description="Helical" evidence="11">
    <location>
        <begin position="70"/>
        <end position="89"/>
    </location>
</feature>
<evidence type="ECO:0000256" key="5">
    <source>
        <dbReference type="ARBA" id="ARBA00022960"/>
    </source>
</evidence>
<protein>
    <recommendedName>
        <fullName evidence="10">UDP-N-acetylglucosamine--N-acetylmuramyl-(pentapeptide) pyrophosphoryl-undecaprenol N-acetylglucosamine transferase</fullName>
        <ecNumber evidence="10">2.4.1.227</ecNumber>
    </recommendedName>
    <alternativeName>
        <fullName evidence="10">Undecaprenyl-PP-MurNAc-pentapeptide-UDPGlcNAc GlcNAc transferase</fullName>
    </alternativeName>
</protein>
<keyword evidence="9 10" id="KW-0961">Cell wall biogenesis/degradation</keyword>
<keyword evidence="11" id="KW-1133">Transmembrane helix</keyword>
<evidence type="ECO:0000256" key="6">
    <source>
        <dbReference type="ARBA" id="ARBA00022984"/>
    </source>
</evidence>
<feature type="domain" description="Glycosyltransferase family 28 N-terminal" evidence="12">
    <location>
        <begin position="3"/>
        <end position="142"/>
    </location>
</feature>
<evidence type="ECO:0000256" key="8">
    <source>
        <dbReference type="ARBA" id="ARBA00023306"/>
    </source>
</evidence>
<comment type="pathway">
    <text evidence="10">Cell wall biogenesis; peptidoglycan biosynthesis.</text>
</comment>
<dbReference type="NCBIfam" id="TIGR01133">
    <property type="entry name" value="murG"/>
    <property type="match status" value="1"/>
</dbReference>
<dbReference type="CDD" id="cd03785">
    <property type="entry name" value="GT28_MurG"/>
    <property type="match status" value="1"/>
</dbReference>
<dbReference type="Pfam" id="PF04101">
    <property type="entry name" value="Glyco_tran_28_C"/>
    <property type="match status" value="1"/>
</dbReference>
<dbReference type="AlphaFoldDB" id="A0A523YJZ4"/>
<dbReference type="GO" id="GO:0008360">
    <property type="term" value="P:regulation of cell shape"/>
    <property type="evidence" value="ECO:0007669"/>
    <property type="project" value="UniProtKB-KW"/>
</dbReference>
<evidence type="ECO:0000256" key="11">
    <source>
        <dbReference type="SAM" id="Phobius"/>
    </source>
</evidence>
<comment type="similarity">
    <text evidence="10">Belongs to the glycosyltransferase 28 family. MurG subfamily.</text>
</comment>
<evidence type="ECO:0000256" key="10">
    <source>
        <dbReference type="HAMAP-Rule" id="MF_00033"/>
    </source>
</evidence>
<evidence type="ECO:0000256" key="7">
    <source>
        <dbReference type="ARBA" id="ARBA00023136"/>
    </source>
</evidence>
<evidence type="ECO:0000256" key="9">
    <source>
        <dbReference type="ARBA" id="ARBA00023316"/>
    </source>
</evidence>
<dbReference type="PANTHER" id="PTHR21015">
    <property type="entry name" value="UDP-N-ACETYLGLUCOSAMINE--N-ACETYLMURAMYL-(PENTAPEPTIDE) PYROPHOSPHORYL-UNDECAPRENOL N-ACETYLGLUCOSAMINE TRANSFERASE 1"/>
    <property type="match status" value="1"/>
</dbReference>
<dbReference type="InterPro" id="IPR007235">
    <property type="entry name" value="Glyco_trans_28_C"/>
</dbReference>
<evidence type="ECO:0000313" key="15">
    <source>
        <dbReference type="Proteomes" id="UP000316925"/>
    </source>
</evidence>
<organism evidence="14 15">
    <name type="scientific">Aerophobetes bacterium</name>
    <dbReference type="NCBI Taxonomy" id="2030807"/>
    <lineage>
        <taxon>Bacteria</taxon>
        <taxon>Candidatus Aerophobota</taxon>
    </lineage>
</organism>
<dbReference type="GO" id="GO:0071555">
    <property type="term" value="P:cell wall organization"/>
    <property type="evidence" value="ECO:0007669"/>
    <property type="project" value="UniProtKB-KW"/>
</dbReference>
<feature type="binding site" evidence="10">
    <location>
        <position position="300"/>
    </location>
    <ligand>
        <name>UDP-N-acetyl-alpha-D-glucosamine</name>
        <dbReference type="ChEBI" id="CHEBI:57705"/>
    </ligand>
</feature>
<dbReference type="InterPro" id="IPR006009">
    <property type="entry name" value="GlcNAc_MurG"/>
</dbReference>
<keyword evidence="1 10" id="KW-1003">Cell membrane</keyword>
<dbReference type="InterPro" id="IPR004276">
    <property type="entry name" value="GlycoTrans_28_N"/>
</dbReference>
<name>A0A523YJZ4_UNCAE</name>
<evidence type="ECO:0000313" key="14">
    <source>
        <dbReference type="EMBL" id="TET91896.1"/>
    </source>
</evidence>
<keyword evidence="7 10" id="KW-0472">Membrane</keyword>
<feature type="binding site" evidence="10">
    <location>
        <position position="198"/>
    </location>
    <ligand>
        <name>UDP-N-acetyl-alpha-D-glucosamine</name>
        <dbReference type="ChEBI" id="CHEBI:57705"/>
    </ligand>
</feature>
<evidence type="ECO:0000259" key="12">
    <source>
        <dbReference type="Pfam" id="PF03033"/>
    </source>
</evidence>
<evidence type="ECO:0000256" key="1">
    <source>
        <dbReference type="ARBA" id="ARBA00022475"/>
    </source>
</evidence>
<reference evidence="14 15" key="1">
    <citation type="submission" date="2019-03" db="EMBL/GenBank/DDBJ databases">
        <title>Metabolic potential of uncultured bacteria and archaea associated with petroleum seepage in deep-sea sediments.</title>
        <authorList>
            <person name="Dong X."/>
            <person name="Hubert C."/>
        </authorList>
    </citation>
    <scope>NUCLEOTIDE SEQUENCE [LARGE SCALE GENOMIC DNA]</scope>
    <source>
        <strain evidence="14">E29_bin28</strain>
    </source>
</reference>
<comment type="function">
    <text evidence="10">Cell wall formation. Catalyzes the transfer of a GlcNAc subunit on undecaprenyl-pyrophosphoryl-MurNAc-pentapeptide (lipid intermediate I) to form undecaprenyl-pyrophosphoryl-MurNAc-(pentapeptide)GlcNAc (lipid intermediate II).</text>
</comment>
<sequence length="370" mass="41384">MRILIAAGGTGGHIYPGLAIASYLKEHRLADEILMVGGERELESYLVSSQGFNLRQISIRSYPRYFSSKWIVFGWGLCISFLQSLFILWTFKPQLVIGMGSFHSCPLIILASFFGIPSLICEQNVRLSLSNRLLAPWTSRIALSFSETQKYLSPRLLRKTYLTGNPIRSEITKVRKEEAIEKLGLGKDKFTLLFLGGSQGAHSLNKFGIEAMKLLLQEKLGKEIQIIFITGKKDVEWVRTFFKSVAIKSLILSYLPQMEYAYAASDLVVCRSGATTMAEVTSRGLPAILVPYPHATGGHQWKNAEVLQVIGAAYLILEEDLTPEKLKTTILDLITNKSFLKRMAEKSKTLGKPQATRKVVKLIFSLVNSE</sequence>